<evidence type="ECO:0000256" key="3">
    <source>
        <dbReference type="SAM" id="MobiDB-lite"/>
    </source>
</evidence>
<dbReference type="SMART" id="SM00731">
    <property type="entry name" value="SprT"/>
    <property type="match status" value="1"/>
</dbReference>
<gene>
    <name evidence="6" type="primary">CSON002501</name>
</gene>
<reference evidence="5" key="1">
    <citation type="submission" date="2018-04" db="EMBL/GenBank/DDBJ databases">
        <authorList>
            <person name="Go L.Y."/>
            <person name="Mitchell J.A."/>
        </authorList>
    </citation>
    <scope>NUCLEOTIDE SEQUENCE</scope>
    <source>
        <tissue evidence="5">Whole organism</tissue>
    </source>
</reference>
<reference evidence="6" key="2">
    <citation type="submission" date="2018-07" db="EMBL/GenBank/DDBJ databases">
        <authorList>
            <person name="Quirk P.G."/>
            <person name="Krulwich T.A."/>
        </authorList>
    </citation>
    <scope>NUCLEOTIDE SEQUENCE</scope>
</reference>
<feature type="domain" description="SprT-like" evidence="4">
    <location>
        <begin position="31"/>
        <end position="199"/>
    </location>
</feature>
<dbReference type="InterPro" id="IPR006640">
    <property type="entry name" value="SprT-like_domain"/>
</dbReference>
<keyword evidence="2" id="KW-0539">Nucleus</keyword>
<feature type="compositionally biased region" description="Basic and acidic residues" evidence="3">
    <location>
        <begin position="212"/>
        <end position="224"/>
    </location>
</feature>
<evidence type="ECO:0000313" key="5">
    <source>
        <dbReference type="EMBL" id="SSX10782.1"/>
    </source>
</evidence>
<dbReference type="EMBL" id="UFQT01001419">
    <property type="protein sequence ID" value="SSX30463.1"/>
    <property type="molecule type" value="Genomic_DNA"/>
</dbReference>
<dbReference type="EMBL" id="UFQS01001419">
    <property type="protein sequence ID" value="SSX10782.1"/>
    <property type="molecule type" value="Genomic_DNA"/>
</dbReference>
<dbReference type="PANTHER" id="PTHR21220:SF0">
    <property type="entry name" value="DNA-DEPENDENT METALLOPROTEASE SPRTN"/>
    <property type="match status" value="1"/>
</dbReference>
<dbReference type="GO" id="GO:0031593">
    <property type="term" value="F:polyubiquitin modification-dependent protein binding"/>
    <property type="evidence" value="ECO:0007669"/>
    <property type="project" value="TreeGrafter"/>
</dbReference>
<dbReference type="Pfam" id="PF22934">
    <property type="entry name" value="SPRTN_ZBD"/>
    <property type="match status" value="1"/>
</dbReference>
<proteinExistence type="predicted"/>
<evidence type="ECO:0000256" key="2">
    <source>
        <dbReference type="ARBA" id="ARBA00023242"/>
    </source>
</evidence>
<evidence type="ECO:0000313" key="6">
    <source>
        <dbReference type="EMBL" id="SSX30463.1"/>
    </source>
</evidence>
<protein>
    <submittedName>
        <fullName evidence="6">CSON002501 protein</fullName>
    </submittedName>
</protein>
<dbReference type="InterPro" id="IPR044245">
    <property type="entry name" value="Spartan"/>
</dbReference>
<feature type="region of interest" description="Disordered" evidence="3">
    <location>
        <begin position="203"/>
        <end position="224"/>
    </location>
</feature>
<dbReference type="Gene3D" id="3.30.160.60">
    <property type="entry name" value="Classic Zinc Finger"/>
    <property type="match status" value="1"/>
</dbReference>
<name>A0A336MNS3_CULSO</name>
<dbReference type="GO" id="GO:0004222">
    <property type="term" value="F:metalloendopeptidase activity"/>
    <property type="evidence" value="ECO:0007669"/>
    <property type="project" value="InterPro"/>
</dbReference>
<dbReference type="GO" id="GO:0006974">
    <property type="term" value="P:DNA damage response"/>
    <property type="evidence" value="ECO:0007669"/>
    <property type="project" value="InterPro"/>
</dbReference>
<comment type="subcellular location">
    <subcellularLocation>
        <location evidence="1">Nucleus</location>
    </subcellularLocation>
</comment>
<dbReference type="OMA" id="MYRINQM"/>
<dbReference type="VEuPathDB" id="VectorBase:CSON002501"/>
<dbReference type="InterPro" id="IPR055220">
    <property type="entry name" value="SPRTN_ZBD"/>
</dbReference>
<evidence type="ECO:0000259" key="4">
    <source>
        <dbReference type="SMART" id="SM00731"/>
    </source>
</evidence>
<dbReference type="AlphaFoldDB" id="A0A336MNS3"/>
<dbReference type="GO" id="GO:0003697">
    <property type="term" value="F:single-stranded DNA binding"/>
    <property type="evidence" value="ECO:0007669"/>
    <property type="project" value="InterPro"/>
</dbReference>
<organism evidence="6">
    <name type="scientific">Culicoides sonorensis</name>
    <name type="common">Biting midge</name>
    <dbReference type="NCBI Taxonomy" id="179676"/>
    <lineage>
        <taxon>Eukaryota</taxon>
        <taxon>Metazoa</taxon>
        <taxon>Ecdysozoa</taxon>
        <taxon>Arthropoda</taxon>
        <taxon>Hexapoda</taxon>
        <taxon>Insecta</taxon>
        <taxon>Pterygota</taxon>
        <taxon>Neoptera</taxon>
        <taxon>Endopterygota</taxon>
        <taxon>Diptera</taxon>
        <taxon>Nematocera</taxon>
        <taxon>Chironomoidea</taxon>
        <taxon>Ceratopogonidae</taxon>
        <taxon>Ceratopogoninae</taxon>
        <taxon>Culicoides</taxon>
        <taxon>Monoculicoides</taxon>
    </lineage>
</organism>
<dbReference type="Pfam" id="PF10263">
    <property type="entry name" value="SprT-like"/>
    <property type="match status" value="1"/>
</dbReference>
<dbReference type="GO" id="GO:0005634">
    <property type="term" value="C:nucleus"/>
    <property type="evidence" value="ECO:0007669"/>
    <property type="project" value="UniProtKB-SubCell"/>
</dbReference>
<sequence length="311" mass="36996">MFDSIKKLTFEELNRTENLVHPDWEVIDPNPDIKKLKIDLDFKFFEGRLKNVEVIWSSRLFRASGVCHCRRYSRIFGESCLIRLSELLLKFRSRKEIIETLLHEMIHAYLFFKKIPDNHGYYFHYYANKINSLAGTNIQVYHQFIDEVKFYERYIFRCDGICQLMKPCIVKRFYDNPPSSQTPWVKKHREWCDGVFVKIKEPKPQPQAKRKSNIEDNSSKRVKTSHEILNDGHDEIFRLIDMDAIERQYNKILNKSGSKSEKQKKSHESDVKIICDEENKPTNCPICNQAFALSELKEHLSQCLEFLLYID</sequence>
<dbReference type="PANTHER" id="PTHR21220">
    <property type="entry name" value="DNA-DEPENDENT METALLOPROTEASE SPRTN"/>
    <property type="match status" value="1"/>
</dbReference>
<accession>A0A336MNS3</accession>
<evidence type="ECO:0000256" key="1">
    <source>
        <dbReference type="ARBA" id="ARBA00004123"/>
    </source>
</evidence>